<evidence type="ECO:0000313" key="2">
    <source>
        <dbReference type="EMBL" id="CDF40964.1"/>
    </source>
</evidence>
<evidence type="ECO:0000313" key="3">
    <source>
        <dbReference type="Proteomes" id="UP000012073"/>
    </source>
</evidence>
<protein>
    <submittedName>
        <fullName evidence="2">Uncharacterized protein</fullName>
    </submittedName>
</protein>
<name>R7QS75_CHOCR</name>
<dbReference type="KEGG" id="ccp:CHC_T00007554001"/>
<dbReference type="RefSeq" id="XP_005711258.1">
    <property type="nucleotide sequence ID" value="XM_005711201.1"/>
</dbReference>
<gene>
    <name evidence="2" type="ORF">CHC_T00007554001</name>
</gene>
<sequence>MRPKQAYSRCPELDVCDTCASLRLPENFQTRCIRGHLCGLTAGIVDNERVFLLSNTSSAAAHSASRQRSPSARRRGTSPSLLKFKVMS</sequence>
<dbReference type="Proteomes" id="UP000012073">
    <property type="component" value="Unassembled WGS sequence"/>
</dbReference>
<reference evidence="3" key="1">
    <citation type="journal article" date="2013" name="Proc. Natl. Acad. Sci. U.S.A.">
        <title>Genome structure and metabolic features in the red seaweed Chondrus crispus shed light on evolution of the Archaeplastida.</title>
        <authorList>
            <person name="Collen J."/>
            <person name="Porcel B."/>
            <person name="Carre W."/>
            <person name="Ball S.G."/>
            <person name="Chaparro C."/>
            <person name="Tonon T."/>
            <person name="Barbeyron T."/>
            <person name="Michel G."/>
            <person name="Noel B."/>
            <person name="Valentin K."/>
            <person name="Elias M."/>
            <person name="Artiguenave F."/>
            <person name="Arun A."/>
            <person name="Aury J.M."/>
            <person name="Barbosa-Neto J.F."/>
            <person name="Bothwell J.H."/>
            <person name="Bouget F.Y."/>
            <person name="Brillet L."/>
            <person name="Cabello-Hurtado F."/>
            <person name="Capella-Gutierrez S."/>
            <person name="Charrier B."/>
            <person name="Cladiere L."/>
            <person name="Cock J.M."/>
            <person name="Coelho S.M."/>
            <person name="Colleoni C."/>
            <person name="Czjzek M."/>
            <person name="Da Silva C."/>
            <person name="Delage L."/>
            <person name="Denoeud F."/>
            <person name="Deschamps P."/>
            <person name="Dittami S.M."/>
            <person name="Gabaldon T."/>
            <person name="Gachon C.M."/>
            <person name="Groisillier A."/>
            <person name="Herve C."/>
            <person name="Jabbari K."/>
            <person name="Katinka M."/>
            <person name="Kloareg B."/>
            <person name="Kowalczyk N."/>
            <person name="Labadie K."/>
            <person name="Leblanc C."/>
            <person name="Lopez P.J."/>
            <person name="McLachlan D.H."/>
            <person name="Meslet-Cladiere L."/>
            <person name="Moustafa A."/>
            <person name="Nehr Z."/>
            <person name="Nyvall Collen P."/>
            <person name="Panaud O."/>
            <person name="Partensky F."/>
            <person name="Poulain J."/>
            <person name="Rensing S.A."/>
            <person name="Rousvoal S."/>
            <person name="Samson G."/>
            <person name="Symeonidi A."/>
            <person name="Weissenbach J."/>
            <person name="Zambounis A."/>
            <person name="Wincker P."/>
            <person name="Boyen C."/>
        </authorList>
    </citation>
    <scope>NUCLEOTIDE SEQUENCE [LARGE SCALE GENOMIC DNA]</scope>
    <source>
        <strain evidence="3">cv. Stackhouse</strain>
    </source>
</reference>
<proteinExistence type="predicted"/>
<dbReference type="AlphaFoldDB" id="R7QS75"/>
<organism evidence="2 3">
    <name type="scientific">Chondrus crispus</name>
    <name type="common">Carrageen Irish moss</name>
    <name type="synonym">Polymorpha crispa</name>
    <dbReference type="NCBI Taxonomy" id="2769"/>
    <lineage>
        <taxon>Eukaryota</taxon>
        <taxon>Rhodophyta</taxon>
        <taxon>Florideophyceae</taxon>
        <taxon>Rhodymeniophycidae</taxon>
        <taxon>Gigartinales</taxon>
        <taxon>Gigartinaceae</taxon>
        <taxon>Chondrus</taxon>
    </lineage>
</organism>
<dbReference type="Gramene" id="CDF40964">
    <property type="protein sequence ID" value="CDF40964"/>
    <property type="gene ID" value="CHC_T00007554001"/>
</dbReference>
<dbReference type="GeneID" id="17318978"/>
<keyword evidence="3" id="KW-1185">Reference proteome</keyword>
<evidence type="ECO:0000256" key="1">
    <source>
        <dbReference type="SAM" id="MobiDB-lite"/>
    </source>
</evidence>
<accession>R7QS75</accession>
<feature type="compositionally biased region" description="Low complexity" evidence="1">
    <location>
        <begin position="59"/>
        <end position="70"/>
    </location>
</feature>
<feature type="region of interest" description="Disordered" evidence="1">
    <location>
        <begin position="59"/>
        <end position="79"/>
    </location>
</feature>
<dbReference type="EMBL" id="HG002285">
    <property type="protein sequence ID" value="CDF40964.1"/>
    <property type="molecule type" value="Genomic_DNA"/>
</dbReference>